<dbReference type="PANTHER" id="PTHR39188">
    <property type="entry name" value="MEMBRANE-ASSOCIATED ZINC METALLOPROTEASE M50B"/>
    <property type="match status" value="1"/>
</dbReference>
<dbReference type="GO" id="GO:0046872">
    <property type="term" value="F:metal ion binding"/>
    <property type="evidence" value="ECO:0007669"/>
    <property type="project" value="UniProtKB-KW"/>
</dbReference>
<feature type="transmembrane region" description="Helical" evidence="12">
    <location>
        <begin position="7"/>
        <end position="28"/>
    </location>
</feature>
<dbReference type="eggNOG" id="COG1994">
    <property type="taxonomic scope" value="Bacteria"/>
</dbReference>
<evidence type="ECO:0000256" key="4">
    <source>
        <dbReference type="ARBA" id="ARBA00022670"/>
    </source>
</evidence>
<dbReference type="Pfam" id="PF02163">
    <property type="entry name" value="Peptidase_M50"/>
    <property type="match status" value="1"/>
</dbReference>
<feature type="domain" description="Peptidase M50" evidence="13">
    <location>
        <begin position="42"/>
        <end position="113"/>
    </location>
</feature>
<evidence type="ECO:0000256" key="10">
    <source>
        <dbReference type="ARBA" id="ARBA00023049"/>
    </source>
</evidence>
<keyword evidence="15" id="KW-1185">Reference proteome</keyword>
<dbReference type="EMBL" id="CP001998">
    <property type="protein sequence ID" value="ADE55730.1"/>
    <property type="molecule type" value="Genomic_DNA"/>
</dbReference>
<keyword evidence="4" id="KW-0645">Protease</keyword>
<evidence type="ECO:0000256" key="7">
    <source>
        <dbReference type="ARBA" id="ARBA00022801"/>
    </source>
</evidence>
<evidence type="ECO:0000256" key="11">
    <source>
        <dbReference type="ARBA" id="ARBA00023136"/>
    </source>
</evidence>
<evidence type="ECO:0000313" key="15">
    <source>
        <dbReference type="Proteomes" id="UP000000925"/>
    </source>
</evidence>
<dbReference type="GO" id="GO:0016020">
    <property type="term" value="C:membrane"/>
    <property type="evidence" value="ECO:0007669"/>
    <property type="project" value="UniProtKB-SubCell"/>
</dbReference>
<protein>
    <submittedName>
        <fullName evidence="14">Peptidase M50</fullName>
    </submittedName>
</protein>
<dbReference type="HOGENOM" id="CLU_080388_1_0_0"/>
<comment type="similarity">
    <text evidence="3">Belongs to the peptidase M50B family.</text>
</comment>
<gene>
    <name evidence="14" type="ordered locus">Caka_2715</name>
</gene>
<dbReference type="KEGG" id="caa:Caka_2715"/>
<evidence type="ECO:0000256" key="6">
    <source>
        <dbReference type="ARBA" id="ARBA00022723"/>
    </source>
</evidence>
<evidence type="ECO:0000259" key="13">
    <source>
        <dbReference type="Pfam" id="PF02163"/>
    </source>
</evidence>
<feature type="transmembrane region" description="Helical" evidence="12">
    <location>
        <begin position="128"/>
        <end position="147"/>
    </location>
</feature>
<evidence type="ECO:0000256" key="5">
    <source>
        <dbReference type="ARBA" id="ARBA00022692"/>
    </source>
</evidence>
<feature type="transmembrane region" description="Helical" evidence="12">
    <location>
        <begin position="93"/>
        <end position="116"/>
    </location>
</feature>
<keyword evidence="8" id="KW-0862">Zinc</keyword>
<dbReference type="RefSeq" id="WP_013044452.1">
    <property type="nucleotide sequence ID" value="NC_014008.1"/>
</dbReference>
<proteinExistence type="inferred from homology"/>
<dbReference type="GO" id="GO:0006508">
    <property type="term" value="P:proteolysis"/>
    <property type="evidence" value="ECO:0007669"/>
    <property type="project" value="UniProtKB-KW"/>
</dbReference>
<keyword evidence="10" id="KW-0482">Metalloprotease</keyword>
<accession>D5EPZ7</accession>
<keyword evidence="9 12" id="KW-1133">Transmembrane helix</keyword>
<dbReference type="AlphaFoldDB" id="D5EPZ7"/>
<evidence type="ECO:0000256" key="3">
    <source>
        <dbReference type="ARBA" id="ARBA00007931"/>
    </source>
</evidence>
<reference evidence="14 15" key="1">
    <citation type="journal article" date="2010" name="Stand. Genomic Sci.">
        <title>Complete genome sequence of Coraliomargarita akajimensis type strain (04OKA010-24).</title>
        <authorList>
            <person name="Mavromatis K."/>
            <person name="Abt B."/>
            <person name="Brambilla E."/>
            <person name="Lapidus A."/>
            <person name="Copeland A."/>
            <person name="Deshpande S."/>
            <person name="Nolan M."/>
            <person name="Lucas S."/>
            <person name="Tice H."/>
            <person name="Cheng J.F."/>
            <person name="Han C."/>
            <person name="Detter J.C."/>
            <person name="Woyke T."/>
            <person name="Goodwin L."/>
            <person name="Pitluck S."/>
            <person name="Held B."/>
            <person name="Brettin T."/>
            <person name="Tapia R."/>
            <person name="Ivanova N."/>
            <person name="Mikhailova N."/>
            <person name="Pati A."/>
            <person name="Liolios K."/>
            <person name="Chen A."/>
            <person name="Palaniappan K."/>
            <person name="Land M."/>
            <person name="Hauser L."/>
            <person name="Chang Y.J."/>
            <person name="Jeffries C.D."/>
            <person name="Rohde M."/>
            <person name="Goker M."/>
            <person name="Bristow J."/>
            <person name="Eisen J.A."/>
            <person name="Markowitz V."/>
            <person name="Hugenholtz P."/>
            <person name="Klenk H.P."/>
            <person name="Kyrpides N.C."/>
        </authorList>
    </citation>
    <scope>NUCLEOTIDE SEQUENCE [LARGE SCALE GENOMIC DNA]</scope>
    <source>
        <strain evidence="15">DSM 45221 / IAM 15411 / JCM 23193 / KCTC 12865</strain>
    </source>
</reference>
<evidence type="ECO:0000256" key="1">
    <source>
        <dbReference type="ARBA" id="ARBA00001947"/>
    </source>
</evidence>
<comment type="subcellular location">
    <subcellularLocation>
        <location evidence="2">Membrane</location>
        <topology evidence="2">Multi-pass membrane protein</topology>
    </subcellularLocation>
</comment>
<dbReference type="OrthoDB" id="166377at2"/>
<feature type="transmembrane region" description="Helical" evidence="12">
    <location>
        <begin position="167"/>
        <end position="200"/>
    </location>
</feature>
<keyword evidence="11 12" id="KW-0472">Membrane</keyword>
<keyword evidence="5 12" id="KW-0812">Transmembrane</keyword>
<organism evidence="14 15">
    <name type="scientific">Coraliomargarita akajimensis (strain DSM 45221 / IAM 15411 / JCM 23193 / KCTC 12865 / 04OKA010-24)</name>
    <dbReference type="NCBI Taxonomy" id="583355"/>
    <lineage>
        <taxon>Bacteria</taxon>
        <taxon>Pseudomonadati</taxon>
        <taxon>Verrucomicrobiota</taxon>
        <taxon>Opitutia</taxon>
        <taxon>Puniceicoccales</taxon>
        <taxon>Coraliomargaritaceae</taxon>
        <taxon>Coraliomargarita</taxon>
    </lineage>
</organism>
<name>D5EPZ7_CORAD</name>
<dbReference type="PANTHER" id="PTHR39188:SF3">
    <property type="entry name" value="STAGE IV SPORULATION PROTEIN FB"/>
    <property type="match status" value="1"/>
</dbReference>
<evidence type="ECO:0000256" key="8">
    <source>
        <dbReference type="ARBA" id="ARBA00022833"/>
    </source>
</evidence>
<evidence type="ECO:0000256" key="12">
    <source>
        <dbReference type="SAM" id="Phobius"/>
    </source>
</evidence>
<evidence type="ECO:0000313" key="14">
    <source>
        <dbReference type="EMBL" id="ADE55730.1"/>
    </source>
</evidence>
<keyword evidence="6" id="KW-0479">Metal-binding</keyword>
<comment type="cofactor">
    <cofactor evidence="1">
        <name>Zn(2+)</name>
        <dbReference type="ChEBI" id="CHEBI:29105"/>
    </cofactor>
</comment>
<dbReference type="Proteomes" id="UP000000925">
    <property type="component" value="Chromosome"/>
</dbReference>
<keyword evidence="7" id="KW-0378">Hydrolase</keyword>
<evidence type="ECO:0000256" key="9">
    <source>
        <dbReference type="ARBA" id="ARBA00022989"/>
    </source>
</evidence>
<feature type="transmembrane region" description="Helical" evidence="12">
    <location>
        <begin position="34"/>
        <end position="52"/>
    </location>
</feature>
<dbReference type="GO" id="GO:0008237">
    <property type="term" value="F:metallopeptidase activity"/>
    <property type="evidence" value="ECO:0007669"/>
    <property type="project" value="UniProtKB-KW"/>
</dbReference>
<dbReference type="InterPro" id="IPR008915">
    <property type="entry name" value="Peptidase_M50"/>
</dbReference>
<evidence type="ECO:0000256" key="2">
    <source>
        <dbReference type="ARBA" id="ARBA00004141"/>
    </source>
</evidence>
<sequence>MLSFRLFNIPIHVHPWFWITLAIIGGGLGANDSLSMLLVVMFVLAGFISILIHELGHALMIQRYGLPTDIHLIAFGGFARYPSGQLNRKQSFLVTATGPAIQFTLGLIGLIALRLVPFPEGSLLGYMVYYLTSVSLFWSLLNCVPIHPLDGGQMLAAIMGPQRMSTVHLIGVICSVVLGIFAYVVLGAIIIAIFMGLFAYQNWQLYSAAKSN</sequence>